<name>A0A0D0I5Q7_9BACT</name>
<gene>
    <name evidence="6" type="ORF">ST44_07145</name>
</gene>
<dbReference type="InterPro" id="IPR011050">
    <property type="entry name" value="Pectin_lyase_fold/virulence"/>
</dbReference>
<evidence type="ECO:0000256" key="5">
    <source>
        <dbReference type="SAM" id="SignalP"/>
    </source>
</evidence>
<protein>
    <submittedName>
        <fullName evidence="6">Exo-poly-alpha-D-galacturonosidase</fullName>
    </submittedName>
</protein>
<feature type="signal peptide" evidence="5">
    <location>
        <begin position="1"/>
        <end position="20"/>
    </location>
</feature>
<evidence type="ECO:0000256" key="2">
    <source>
        <dbReference type="ARBA" id="ARBA00022801"/>
    </source>
</evidence>
<comment type="caution">
    <text evidence="6">The sequence shown here is derived from an EMBL/GenBank/DDBJ whole genome shotgun (WGS) entry which is preliminary data.</text>
</comment>
<dbReference type="AlphaFoldDB" id="A0A0D0I5Q7"/>
<dbReference type="Gene3D" id="2.160.20.10">
    <property type="entry name" value="Single-stranded right-handed beta-helix, Pectin lyase-like"/>
    <property type="match status" value="1"/>
</dbReference>
<dbReference type="STRING" id="1602171.ST44_07145"/>
<dbReference type="RefSeq" id="WP_042519227.1">
    <property type="nucleotide sequence ID" value="NZ_JXQK01000053.1"/>
</dbReference>
<evidence type="ECO:0000313" key="6">
    <source>
        <dbReference type="EMBL" id="KIP62571.1"/>
    </source>
</evidence>
<reference evidence="6 7" key="1">
    <citation type="submission" date="2015-01" db="EMBL/GenBank/DDBJ databases">
        <title>Comparative genomics of non-oral Prevotella species.</title>
        <authorList>
            <person name="Accetto T."/>
            <person name="Nograsek B."/>
            <person name="Avgustin G."/>
        </authorList>
    </citation>
    <scope>NUCLEOTIDE SEQUENCE [LARGE SCALE GENOMIC DNA]</scope>
    <source>
        <strain evidence="6 7">P5-119</strain>
    </source>
</reference>
<feature type="chain" id="PRO_5002229291" evidence="5">
    <location>
        <begin position="21"/>
        <end position="470"/>
    </location>
</feature>
<evidence type="ECO:0000313" key="7">
    <source>
        <dbReference type="Proteomes" id="UP000032046"/>
    </source>
</evidence>
<dbReference type="Proteomes" id="UP000032046">
    <property type="component" value="Unassembled WGS sequence"/>
</dbReference>
<keyword evidence="7" id="KW-1185">Reference proteome</keyword>
<dbReference type="InterPro" id="IPR051801">
    <property type="entry name" value="GH28_Enzymes"/>
</dbReference>
<dbReference type="SUPFAM" id="SSF51126">
    <property type="entry name" value="Pectin lyase-like"/>
    <property type="match status" value="1"/>
</dbReference>
<sequence>MKKTLMVVVAMLTSLTAAFANDYGKYYQNLPVKMEQPVLATIPDYSVNLTDFGAVGDGLTLNTEAFEKAIKALDKKGGGHLIVPQGIWLTGLISLKDNIDLHLEKNAIILATPDRTQHFKTKDGVRDKKCSPLISASKRKNISITGEGIIDGNGAVWRPVKRSKVSDVEWKQYNEMGGTQTDGGKLWFPFNLKHFGNIADTPQAQESLRTHLIRLTDCDRVFVSGVTIQNSPKFHLIPTRCTNVVVDGVTIRCPWNAQNGDALDISCCKNVLIVNNTIDAGDDGICMKGGAGKKAAPDGPCENILIENNTVYHAHGGFVIGSEFSNGMKNIVVRKNRFSGTDTGLRFKSGIGRGGKTENIYVSDIVMTDIKDEAIIFECTYADKKYSVKEDNGKVTVPQNAECVPEWSDIHISNVVCRGCETAVSAHGLPGYGCLKGITIDNSTFFYNKKDKDIEAGADVKLTNCKFATF</sequence>
<dbReference type="GO" id="GO:0005975">
    <property type="term" value="P:carbohydrate metabolic process"/>
    <property type="evidence" value="ECO:0007669"/>
    <property type="project" value="InterPro"/>
</dbReference>
<dbReference type="PANTHER" id="PTHR31339:SF9">
    <property type="entry name" value="PLASMIN AND FIBRONECTIN-BINDING PROTEIN A"/>
    <property type="match status" value="1"/>
</dbReference>
<dbReference type="EMBL" id="JXQK01000053">
    <property type="protein sequence ID" value="KIP62571.1"/>
    <property type="molecule type" value="Genomic_DNA"/>
</dbReference>
<evidence type="ECO:0000256" key="1">
    <source>
        <dbReference type="ARBA" id="ARBA00008834"/>
    </source>
</evidence>
<proteinExistence type="inferred from homology"/>
<dbReference type="GO" id="GO:0004650">
    <property type="term" value="F:polygalacturonase activity"/>
    <property type="evidence" value="ECO:0007669"/>
    <property type="project" value="InterPro"/>
</dbReference>
<comment type="similarity">
    <text evidence="1 4">Belongs to the glycosyl hydrolase 28 family.</text>
</comment>
<accession>A0A0D0I5Q7</accession>
<dbReference type="PANTHER" id="PTHR31339">
    <property type="entry name" value="PECTIN LYASE-RELATED"/>
    <property type="match status" value="1"/>
</dbReference>
<dbReference type="InterPro" id="IPR012334">
    <property type="entry name" value="Pectin_lyas_fold"/>
</dbReference>
<evidence type="ECO:0000256" key="4">
    <source>
        <dbReference type="RuleBase" id="RU361169"/>
    </source>
</evidence>
<keyword evidence="3 4" id="KW-0326">Glycosidase</keyword>
<dbReference type="Pfam" id="PF00295">
    <property type="entry name" value="Glyco_hydro_28"/>
    <property type="match status" value="1"/>
</dbReference>
<dbReference type="SMART" id="SM00710">
    <property type="entry name" value="PbH1"/>
    <property type="match status" value="7"/>
</dbReference>
<keyword evidence="5" id="KW-0732">Signal</keyword>
<evidence type="ECO:0000256" key="3">
    <source>
        <dbReference type="ARBA" id="ARBA00023295"/>
    </source>
</evidence>
<dbReference type="InterPro" id="IPR000743">
    <property type="entry name" value="Glyco_hydro_28"/>
</dbReference>
<keyword evidence="2 4" id="KW-0378">Hydrolase</keyword>
<organism evidence="6 7">
    <name type="scientific">Prevotella pectinovora</name>
    <dbReference type="NCBI Taxonomy" id="1602169"/>
    <lineage>
        <taxon>Bacteria</taxon>
        <taxon>Pseudomonadati</taxon>
        <taxon>Bacteroidota</taxon>
        <taxon>Bacteroidia</taxon>
        <taxon>Bacteroidales</taxon>
        <taxon>Prevotellaceae</taxon>
        <taxon>Prevotella</taxon>
    </lineage>
</organism>
<dbReference type="InterPro" id="IPR006626">
    <property type="entry name" value="PbH1"/>
</dbReference>